<reference evidence="1 2" key="1">
    <citation type="submission" date="2013-11" db="EMBL/GenBank/DDBJ databases">
        <title>The Genome Sequence of Phytophthora parasitica P1569.</title>
        <authorList>
            <consortium name="The Broad Institute Genomics Platform"/>
            <person name="Russ C."/>
            <person name="Tyler B."/>
            <person name="Panabieres F."/>
            <person name="Shan W."/>
            <person name="Tripathy S."/>
            <person name="Grunwald N."/>
            <person name="Machado M."/>
            <person name="Johnson C.S."/>
            <person name="Arredondo F."/>
            <person name="Hong C."/>
            <person name="Coffey M."/>
            <person name="Young S.K."/>
            <person name="Zeng Q."/>
            <person name="Gargeya S."/>
            <person name="Fitzgerald M."/>
            <person name="Abouelleil A."/>
            <person name="Alvarado L."/>
            <person name="Chapman S.B."/>
            <person name="Gainer-Dewar J."/>
            <person name="Goldberg J."/>
            <person name="Griggs A."/>
            <person name="Gujja S."/>
            <person name="Hansen M."/>
            <person name="Howarth C."/>
            <person name="Imamovic A."/>
            <person name="Ireland A."/>
            <person name="Larimer J."/>
            <person name="McCowan C."/>
            <person name="Murphy C."/>
            <person name="Pearson M."/>
            <person name="Poon T.W."/>
            <person name="Priest M."/>
            <person name="Roberts A."/>
            <person name="Saif S."/>
            <person name="Shea T."/>
            <person name="Sykes S."/>
            <person name="Wortman J."/>
            <person name="Nusbaum C."/>
            <person name="Birren B."/>
        </authorList>
    </citation>
    <scope>NUCLEOTIDE SEQUENCE [LARGE SCALE GENOMIC DNA]</scope>
    <source>
        <strain evidence="1 2">P1569</strain>
    </source>
</reference>
<protein>
    <submittedName>
        <fullName evidence="1">Uncharacterized protein</fullName>
    </submittedName>
</protein>
<accession>V9E3U8</accession>
<proteinExistence type="predicted"/>
<comment type="caution">
    <text evidence="1">The sequence shown here is derived from an EMBL/GenBank/DDBJ whole genome shotgun (WGS) entry which is preliminary data.</text>
</comment>
<dbReference type="EMBL" id="ANIZ01003420">
    <property type="protein sequence ID" value="ETI33631.1"/>
    <property type="molecule type" value="Genomic_DNA"/>
</dbReference>
<sequence length="127" mass="14059">MVFKVETDGKQEASATSLLSDQSFTFSVSLESRAAVDFTTVSRYIEFIGVGLVLSERGSPRPLAKVSWFTCHEFLSDQALLRLGAGSEQHLNETPRRRGEASHLIDDRLQSAIKWNGAYAVTDGHQQ</sequence>
<gene>
    <name evidence="1" type="ORF">F443_19734</name>
</gene>
<evidence type="ECO:0000313" key="2">
    <source>
        <dbReference type="Proteomes" id="UP000018721"/>
    </source>
</evidence>
<dbReference type="HOGENOM" id="CLU_1974916_0_0_1"/>
<evidence type="ECO:0000313" key="1">
    <source>
        <dbReference type="EMBL" id="ETI33631.1"/>
    </source>
</evidence>
<name>V9E3U8_PHYNI</name>
<organism evidence="1 2">
    <name type="scientific">Phytophthora nicotianae P1569</name>
    <dbReference type="NCBI Taxonomy" id="1317065"/>
    <lineage>
        <taxon>Eukaryota</taxon>
        <taxon>Sar</taxon>
        <taxon>Stramenopiles</taxon>
        <taxon>Oomycota</taxon>
        <taxon>Peronosporomycetes</taxon>
        <taxon>Peronosporales</taxon>
        <taxon>Peronosporaceae</taxon>
        <taxon>Phytophthora</taxon>
    </lineage>
</organism>
<keyword evidence="2" id="KW-1185">Reference proteome</keyword>
<dbReference type="AlphaFoldDB" id="V9E3U8"/>
<dbReference type="Proteomes" id="UP000018721">
    <property type="component" value="Unassembled WGS sequence"/>
</dbReference>